<dbReference type="Gene3D" id="3.40.390.10">
    <property type="entry name" value="Collagenase (Catalytic Domain)"/>
    <property type="match status" value="1"/>
</dbReference>
<name>A0A224YK06_9ACAR</name>
<reference evidence="7" key="1">
    <citation type="journal article" date="2017" name="Parasit. Vectors">
        <title>Sialotranscriptomics of Rhipicephalus zambeziensis reveals intricate expression profiles of secretory proteins and suggests tight temporal transcriptional regulation during blood-feeding.</title>
        <authorList>
            <person name="de Castro M.H."/>
            <person name="de Klerk D."/>
            <person name="Pienaar R."/>
            <person name="Rees D.J.G."/>
            <person name="Mans B.J."/>
        </authorList>
    </citation>
    <scope>NUCLEOTIDE SEQUENCE</scope>
    <source>
        <tissue evidence="7">Salivary glands</tissue>
    </source>
</reference>
<keyword evidence="1" id="KW-0645">Protease</keyword>
<dbReference type="GO" id="GO:0046872">
    <property type="term" value="F:metal ion binding"/>
    <property type="evidence" value="ECO:0007669"/>
    <property type="project" value="UniProtKB-KW"/>
</dbReference>
<evidence type="ECO:0000256" key="2">
    <source>
        <dbReference type="ARBA" id="ARBA00022801"/>
    </source>
</evidence>
<dbReference type="GO" id="GO:0006509">
    <property type="term" value="P:membrane protein ectodomain proteolysis"/>
    <property type="evidence" value="ECO:0007669"/>
    <property type="project" value="TreeGrafter"/>
</dbReference>
<dbReference type="AlphaFoldDB" id="A0A224YK06"/>
<evidence type="ECO:0000256" key="4">
    <source>
        <dbReference type="ARBA" id="ARBA00023049"/>
    </source>
</evidence>
<keyword evidence="4" id="KW-0482">Metalloprotease</keyword>
<evidence type="ECO:0000313" key="7">
    <source>
        <dbReference type="EMBL" id="MAA16089.1"/>
    </source>
</evidence>
<dbReference type="InterPro" id="IPR024079">
    <property type="entry name" value="MetalloPept_cat_dom_sf"/>
</dbReference>
<proteinExistence type="predicted"/>
<evidence type="ECO:0000256" key="5">
    <source>
        <dbReference type="PROSITE-ProRule" id="PRU00276"/>
    </source>
</evidence>
<dbReference type="PANTHER" id="PTHR11905">
    <property type="entry name" value="ADAM A DISINTEGRIN AND METALLOPROTEASE DOMAIN"/>
    <property type="match status" value="1"/>
</dbReference>
<dbReference type="PANTHER" id="PTHR11905:SF159">
    <property type="entry name" value="ADAM METALLOPROTEASE"/>
    <property type="match status" value="1"/>
</dbReference>
<dbReference type="EMBL" id="GFPF01004943">
    <property type="protein sequence ID" value="MAA16089.1"/>
    <property type="molecule type" value="Transcribed_RNA"/>
</dbReference>
<sequence length="461" mass="51860">MIADCSAVIMFSLYMINCNSANFVHPRLLESRNGNGDLVLNIRKDLTLYLEKSAVLADNFYLDSSTTAGTHRTVRGILNHEYTITPALVSERSSNGTVPHNISAIEQMSRMNDDEGNSKEKKRHFPCEFTVELWLLASSEYRAAFDTCDDFLTYLATAVNAVGLRFINMTNPMIRFQLNGVTIDYDDILTKVEVCSMHYVGKWRLSKKCICGIDAEDTLNKTRFFVNASNIDADLVYLLTSKNLVRNIKKNSITILQDVLGMAYIGGVCTSLKAGVGEDKPKTYSGVSTMAHEISHLLGSLHDGEGPLQHMRGHPGGARCPRSGGYLMGNWDNTRNEYRLSECTKEQMQYNFRCLALDCIELRKQANVTNDYYPGQILDPFKYCQALHPKTTDVSPEDIDDSYNKCIVHCCSSDYYEDDDYTACDAHRMLEAMSCGENKTCRGGVCGAHNWTDIYKTRRTF</sequence>
<dbReference type="Pfam" id="PF13688">
    <property type="entry name" value="Reprolysin_5"/>
    <property type="match status" value="1"/>
</dbReference>
<accession>A0A224YK06</accession>
<keyword evidence="3 5" id="KW-0862">Zinc</keyword>
<evidence type="ECO:0000259" key="6">
    <source>
        <dbReference type="PROSITE" id="PS50215"/>
    </source>
</evidence>
<keyword evidence="2" id="KW-0378">Hydrolase</keyword>
<feature type="binding site" evidence="5">
    <location>
        <position position="302"/>
    </location>
    <ligand>
        <name>Zn(2+)</name>
        <dbReference type="ChEBI" id="CHEBI:29105"/>
        <note>catalytic</note>
    </ligand>
</feature>
<evidence type="ECO:0000256" key="3">
    <source>
        <dbReference type="ARBA" id="ARBA00022833"/>
    </source>
</evidence>
<dbReference type="InterPro" id="IPR001590">
    <property type="entry name" value="Peptidase_M12B"/>
</dbReference>
<keyword evidence="5" id="KW-0479">Metal-binding</keyword>
<dbReference type="GO" id="GO:0004222">
    <property type="term" value="F:metalloendopeptidase activity"/>
    <property type="evidence" value="ECO:0007669"/>
    <property type="project" value="InterPro"/>
</dbReference>
<dbReference type="SUPFAM" id="SSF55486">
    <property type="entry name" value="Metalloproteases ('zincins'), catalytic domain"/>
    <property type="match status" value="1"/>
</dbReference>
<comment type="caution">
    <text evidence="5">Lacks conserved residue(s) required for the propagation of feature annotation.</text>
</comment>
<feature type="binding site" evidence="5">
    <location>
        <position position="292"/>
    </location>
    <ligand>
        <name>Zn(2+)</name>
        <dbReference type="ChEBI" id="CHEBI:29105"/>
        <note>catalytic</note>
    </ligand>
</feature>
<evidence type="ECO:0000256" key="1">
    <source>
        <dbReference type="ARBA" id="ARBA00022670"/>
    </source>
</evidence>
<organism evidence="7">
    <name type="scientific">Rhipicephalus zambeziensis</name>
    <dbReference type="NCBI Taxonomy" id="60191"/>
    <lineage>
        <taxon>Eukaryota</taxon>
        <taxon>Metazoa</taxon>
        <taxon>Ecdysozoa</taxon>
        <taxon>Arthropoda</taxon>
        <taxon>Chelicerata</taxon>
        <taxon>Arachnida</taxon>
        <taxon>Acari</taxon>
        <taxon>Parasitiformes</taxon>
        <taxon>Ixodida</taxon>
        <taxon>Ixodoidea</taxon>
        <taxon>Ixodidae</taxon>
        <taxon>Rhipicephalinae</taxon>
        <taxon>Rhipicephalus</taxon>
        <taxon>Rhipicephalus</taxon>
    </lineage>
</organism>
<protein>
    <submittedName>
        <fullName evidence="7">Reprolysin</fullName>
    </submittedName>
</protein>
<feature type="active site" evidence="5">
    <location>
        <position position="293"/>
    </location>
</feature>
<dbReference type="PROSITE" id="PS50215">
    <property type="entry name" value="ADAM_MEPRO"/>
    <property type="match status" value="1"/>
</dbReference>
<feature type="domain" description="Peptidase M12B" evidence="6">
    <location>
        <begin position="129"/>
        <end position="364"/>
    </location>
</feature>
<feature type="binding site" evidence="5">
    <location>
        <position position="296"/>
    </location>
    <ligand>
        <name>Zn(2+)</name>
        <dbReference type="ChEBI" id="CHEBI:29105"/>
        <note>catalytic</note>
    </ligand>
</feature>